<reference evidence="2" key="1">
    <citation type="submission" date="2014-09" db="EMBL/GenBank/DDBJ databases">
        <authorList>
            <person name="Magalhaes I.L.F."/>
            <person name="Oliveira U."/>
            <person name="Santos F.R."/>
            <person name="Vidigal T.H.D.A."/>
            <person name="Brescovit A.D."/>
            <person name="Santos A.J."/>
        </authorList>
    </citation>
    <scope>NUCLEOTIDE SEQUENCE</scope>
    <source>
        <tissue evidence="2">Shoot tissue taken approximately 20 cm above the soil surface</tissue>
    </source>
</reference>
<organism evidence="2">
    <name type="scientific">Arundo donax</name>
    <name type="common">Giant reed</name>
    <name type="synonym">Donax arundinaceus</name>
    <dbReference type="NCBI Taxonomy" id="35708"/>
    <lineage>
        <taxon>Eukaryota</taxon>
        <taxon>Viridiplantae</taxon>
        <taxon>Streptophyta</taxon>
        <taxon>Embryophyta</taxon>
        <taxon>Tracheophyta</taxon>
        <taxon>Spermatophyta</taxon>
        <taxon>Magnoliopsida</taxon>
        <taxon>Liliopsida</taxon>
        <taxon>Poales</taxon>
        <taxon>Poaceae</taxon>
        <taxon>PACMAD clade</taxon>
        <taxon>Arundinoideae</taxon>
        <taxon>Arundineae</taxon>
        <taxon>Arundo</taxon>
    </lineage>
</organism>
<feature type="compositionally biased region" description="Basic residues" evidence="1">
    <location>
        <begin position="40"/>
        <end position="49"/>
    </location>
</feature>
<reference evidence="2" key="2">
    <citation type="journal article" date="2015" name="Data Brief">
        <title>Shoot transcriptome of the giant reed, Arundo donax.</title>
        <authorList>
            <person name="Barrero R.A."/>
            <person name="Guerrero F.D."/>
            <person name="Moolhuijzen P."/>
            <person name="Goolsby J.A."/>
            <person name="Tidwell J."/>
            <person name="Bellgard S.E."/>
            <person name="Bellgard M.I."/>
        </authorList>
    </citation>
    <scope>NUCLEOTIDE SEQUENCE</scope>
    <source>
        <tissue evidence="2">Shoot tissue taken approximately 20 cm above the soil surface</tissue>
    </source>
</reference>
<protein>
    <submittedName>
        <fullName evidence="2">Uncharacterized protein</fullName>
    </submittedName>
</protein>
<evidence type="ECO:0000256" key="1">
    <source>
        <dbReference type="SAM" id="MobiDB-lite"/>
    </source>
</evidence>
<proteinExistence type="predicted"/>
<evidence type="ECO:0000313" key="2">
    <source>
        <dbReference type="EMBL" id="JAD34854.1"/>
    </source>
</evidence>
<dbReference type="EMBL" id="GBRH01263041">
    <property type="protein sequence ID" value="JAD34854.1"/>
    <property type="molecule type" value="Transcribed_RNA"/>
</dbReference>
<dbReference type="AlphaFoldDB" id="A0A0A8Z609"/>
<name>A0A0A8Z609_ARUDO</name>
<accession>A0A0A8Z609</accession>
<feature type="compositionally biased region" description="Basic and acidic residues" evidence="1">
    <location>
        <begin position="22"/>
        <end position="39"/>
    </location>
</feature>
<sequence>MSEILILVAGLYVFLKPDVSSKERKQVLSKEGKQGDKYQTRKGNKYQRQ</sequence>
<feature type="region of interest" description="Disordered" evidence="1">
    <location>
        <begin position="22"/>
        <end position="49"/>
    </location>
</feature>